<dbReference type="Pfam" id="PF00593">
    <property type="entry name" value="TonB_dep_Rec_b-barrel"/>
    <property type="match status" value="1"/>
</dbReference>
<evidence type="ECO:0000256" key="6">
    <source>
        <dbReference type="ARBA" id="ARBA00023136"/>
    </source>
</evidence>
<dbReference type="KEGG" id="bfc:BacF7301_10270"/>
<gene>
    <name evidence="13" type="ORF">BacF7301_10270</name>
</gene>
<keyword evidence="6 8" id="KW-0472">Membrane</keyword>
<evidence type="ECO:0000256" key="9">
    <source>
        <dbReference type="RuleBase" id="RU003357"/>
    </source>
</evidence>
<dbReference type="InterPro" id="IPR012910">
    <property type="entry name" value="Plug_dom"/>
</dbReference>
<evidence type="ECO:0000256" key="4">
    <source>
        <dbReference type="ARBA" id="ARBA00022692"/>
    </source>
</evidence>
<feature type="signal peptide" evidence="10">
    <location>
        <begin position="1"/>
        <end position="25"/>
    </location>
</feature>
<comment type="similarity">
    <text evidence="8 9">Belongs to the TonB-dependent receptor family.</text>
</comment>
<dbReference type="FunFam" id="2.170.130.10:FF:000008">
    <property type="entry name" value="SusC/RagA family TonB-linked outer membrane protein"/>
    <property type="match status" value="1"/>
</dbReference>
<keyword evidence="10" id="KW-0732">Signal</keyword>
<feature type="chain" id="PRO_5026079948" evidence="10">
    <location>
        <begin position="26"/>
        <end position="1085"/>
    </location>
</feature>
<evidence type="ECO:0000259" key="12">
    <source>
        <dbReference type="Pfam" id="PF07715"/>
    </source>
</evidence>
<dbReference type="Pfam" id="PF13715">
    <property type="entry name" value="CarbopepD_reg_2"/>
    <property type="match status" value="1"/>
</dbReference>
<dbReference type="Proteomes" id="UP000501780">
    <property type="component" value="Chromosome"/>
</dbReference>
<proteinExistence type="inferred from homology"/>
<keyword evidence="7 8" id="KW-0998">Cell outer membrane</keyword>
<evidence type="ECO:0000259" key="11">
    <source>
        <dbReference type="Pfam" id="PF00593"/>
    </source>
</evidence>
<dbReference type="InterPro" id="IPR023997">
    <property type="entry name" value="TonB-dep_OMP_SusC/RagA_CS"/>
</dbReference>
<reference evidence="13 14" key="1">
    <citation type="submission" date="2020-03" db="EMBL/GenBank/DDBJ databases">
        <title>Genomic analysis of Bacteroides faecium CBA7301.</title>
        <authorList>
            <person name="Kim J."/>
            <person name="Roh S.W."/>
        </authorList>
    </citation>
    <scope>NUCLEOTIDE SEQUENCE [LARGE SCALE GENOMIC DNA]</scope>
    <source>
        <strain evidence="13 14">CBA7301</strain>
    </source>
</reference>
<evidence type="ECO:0000313" key="13">
    <source>
        <dbReference type="EMBL" id="QIU94502.1"/>
    </source>
</evidence>
<evidence type="ECO:0000256" key="2">
    <source>
        <dbReference type="ARBA" id="ARBA00022448"/>
    </source>
</evidence>
<dbReference type="Pfam" id="PF07715">
    <property type="entry name" value="Plug"/>
    <property type="match status" value="1"/>
</dbReference>
<sequence length="1085" mass="119205">MSNKVKNMRGWLLILLAAISLSVSAQTVTVTGNVKDTSGEPIIGASIVEKGNTTNGTITDLDGNFSIKVDGKKTLVISYIGMKTQEIAVQGRKSINVTMADDSQALDEVVVIGYGTVAKKDLTGSVASVSAKELSVVPVSNVSEALTGKMPGVSITTTEGSPDADVKIRVRGGGSLSQDNSPLYIVDGFPATSISDIASSDIQSIDVLKDASSTAIYGAKGANGVIIITTKSGHEGKTEVTFGASFGIRKRVGEVGVLSPYEYVLWQQELNQDGNNYGNWQDVDIYRSVKGNNYQDQLFGGTGNQQQYNLNVSGGTKDTKYAVSYSRSDEKSIMIGSGYARDNITAKLQSKLNKWLTLDFNNRFSYTKIDGLSGGADTQESSKAYSIVARSTIYRPITRLSDDFVDEDTGNTDYSPTERIESTYKKQTRLQNNANASLTWEPLKGLKFRSEFGYGWRYNNVDQVWEAKATSNSKFGYSGQPQAYLTKRVQKEWRLANTVTYDKSKLLTKDDRLNVMLGQELTSSRYTDTNMTSVGFDKSTTIDQVLAQMGNGVALPTQTYIGMEDNMSSFFGRLNYTLKDRYLLTATLRADGSSRFSSGNRWGVFPSVAVAWRINEEAFMGNTKDWLSNLKLRLSYGTAGNNRINASYMYTTYALAGTSDRTIYFDETASPMLQHGDMLANPGLKWETTITRNLGLDFGLFNNRVTGSVDVYWNTTQDLLMRSTLPGASGYAYQYQNIGQTSNKGIEFLTDVVIADKKNWGLNFSFNIAYNRGKIDKYPGGSTWESSKWSGSGVVSNEDFYLEEGGRLGEVYGYKYDGFYTTDELKWNGTSWEIRKDADGNPVVANSYTTITGTLEPGAMKLKDEDGNGTIDSKDKVRLGNTIHPVTGGFGLNGRFLKNFDFTLSFNYQIGGKMINASKAASSSYDGSRQHYNLNNNFTLANRFSRIDPATGENMLGRTYANNYITANGEDAYYAHISQVNGSKSIFNPATITGRPLTSWDVEDASFLRLQTVSIGYTLPKSWTHKLHMNNVRIYATGYNLLCLTKYSGVDPEVDSCTSTPMTPGVDYAAYPKSFSIVGGINVTF</sequence>
<dbReference type="SUPFAM" id="SSF56935">
    <property type="entry name" value="Porins"/>
    <property type="match status" value="1"/>
</dbReference>
<keyword evidence="13" id="KW-0675">Receptor</keyword>
<feature type="domain" description="TonB-dependent receptor plug" evidence="12">
    <location>
        <begin position="119"/>
        <end position="225"/>
    </location>
</feature>
<dbReference type="InterPro" id="IPR023996">
    <property type="entry name" value="TonB-dep_OMP_SusC/RagA"/>
</dbReference>
<dbReference type="Gene3D" id="2.60.40.1120">
    <property type="entry name" value="Carboxypeptidase-like, regulatory domain"/>
    <property type="match status" value="1"/>
</dbReference>
<evidence type="ECO:0000256" key="5">
    <source>
        <dbReference type="ARBA" id="ARBA00023077"/>
    </source>
</evidence>
<feature type="domain" description="TonB-dependent receptor-like beta-barrel" evidence="11">
    <location>
        <begin position="409"/>
        <end position="826"/>
    </location>
</feature>
<evidence type="ECO:0000256" key="7">
    <source>
        <dbReference type="ARBA" id="ARBA00023237"/>
    </source>
</evidence>
<dbReference type="EMBL" id="CP050831">
    <property type="protein sequence ID" value="QIU94502.1"/>
    <property type="molecule type" value="Genomic_DNA"/>
</dbReference>
<organism evidence="13 14">
    <name type="scientific">Bacteroides faecium</name>
    <dbReference type="NCBI Taxonomy" id="2715212"/>
    <lineage>
        <taxon>Bacteria</taxon>
        <taxon>Pseudomonadati</taxon>
        <taxon>Bacteroidota</taxon>
        <taxon>Bacteroidia</taxon>
        <taxon>Bacteroidales</taxon>
        <taxon>Bacteroidaceae</taxon>
        <taxon>Bacteroides</taxon>
    </lineage>
</organism>
<evidence type="ECO:0000256" key="10">
    <source>
        <dbReference type="SAM" id="SignalP"/>
    </source>
</evidence>
<accession>A0A6H0KMA4</accession>
<protein>
    <submittedName>
        <fullName evidence="13">TonB-dependent receptor</fullName>
    </submittedName>
</protein>
<evidence type="ECO:0000256" key="3">
    <source>
        <dbReference type="ARBA" id="ARBA00022452"/>
    </source>
</evidence>
<dbReference type="InterPro" id="IPR037066">
    <property type="entry name" value="Plug_dom_sf"/>
</dbReference>
<dbReference type="PROSITE" id="PS52016">
    <property type="entry name" value="TONB_DEPENDENT_REC_3"/>
    <property type="match status" value="1"/>
</dbReference>
<dbReference type="NCBIfam" id="TIGR04056">
    <property type="entry name" value="OMP_RagA_SusC"/>
    <property type="match status" value="1"/>
</dbReference>
<dbReference type="AlphaFoldDB" id="A0A6H0KMA4"/>
<keyword evidence="5 9" id="KW-0798">TonB box</keyword>
<dbReference type="InterPro" id="IPR036942">
    <property type="entry name" value="Beta-barrel_TonB_sf"/>
</dbReference>
<dbReference type="Gene3D" id="2.40.170.20">
    <property type="entry name" value="TonB-dependent receptor, beta-barrel domain"/>
    <property type="match status" value="1"/>
</dbReference>
<dbReference type="InterPro" id="IPR039426">
    <property type="entry name" value="TonB-dep_rcpt-like"/>
</dbReference>
<dbReference type="RefSeq" id="WP_167962491.1">
    <property type="nucleotide sequence ID" value="NZ_CP050831.1"/>
</dbReference>
<dbReference type="InterPro" id="IPR000531">
    <property type="entry name" value="Beta-barrel_TonB"/>
</dbReference>
<name>A0A6H0KMA4_9BACE</name>
<evidence type="ECO:0000256" key="8">
    <source>
        <dbReference type="PROSITE-ProRule" id="PRU01360"/>
    </source>
</evidence>
<keyword evidence="14" id="KW-1185">Reference proteome</keyword>
<comment type="subcellular location">
    <subcellularLocation>
        <location evidence="1 8">Cell outer membrane</location>
        <topology evidence="1 8">Multi-pass membrane protein</topology>
    </subcellularLocation>
</comment>
<keyword evidence="3 8" id="KW-1134">Transmembrane beta strand</keyword>
<dbReference type="InterPro" id="IPR008969">
    <property type="entry name" value="CarboxyPept-like_regulatory"/>
</dbReference>
<dbReference type="SUPFAM" id="SSF49464">
    <property type="entry name" value="Carboxypeptidase regulatory domain-like"/>
    <property type="match status" value="1"/>
</dbReference>
<dbReference type="NCBIfam" id="TIGR04057">
    <property type="entry name" value="SusC_RagA_signa"/>
    <property type="match status" value="1"/>
</dbReference>
<evidence type="ECO:0000313" key="14">
    <source>
        <dbReference type="Proteomes" id="UP000501780"/>
    </source>
</evidence>
<dbReference type="Gene3D" id="2.170.130.10">
    <property type="entry name" value="TonB-dependent receptor, plug domain"/>
    <property type="match status" value="1"/>
</dbReference>
<evidence type="ECO:0000256" key="1">
    <source>
        <dbReference type="ARBA" id="ARBA00004571"/>
    </source>
</evidence>
<dbReference type="GO" id="GO:0009279">
    <property type="term" value="C:cell outer membrane"/>
    <property type="evidence" value="ECO:0007669"/>
    <property type="project" value="UniProtKB-SubCell"/>
</dbReference>
<keyword evidence="2 8" id="KW-0813">Transport</keyword>
<keyword evidence="4 8" id="KW-0812">Transmembrane</keyword>
<dbReference type="FunFam" id="2.60.40.1120:FF:000003">
    <property type="entry name" value="Outer membrane protein Omp121"/>
    <property type="match status" value="1"/>
</dbReference>